<dbReference type="InterPro" id="IPR057326">
    <property type="entry name" value="KR_dom"/>
</dbReference>
<name>A0A839RTA8_9ACTN</name>
<sequence length="246" mass="25705">MTQRTALITGASRGIGAAIAQKLAEEGYRLTLSARREPGLRDTAERLRDQTGAEIHTVAANMAVEDDVRALLASHAAQFGQLDVLVLNAGVGTLGLVADLPTKMFDLAINVNLRAQFILIQEALPLLRKTAASAPDRGAKIIALASITGVASEAQLSAYGASKAALISLCETVTLEESVNGVTASAISPGYVDTDMAQWKHDAVAPSEMLAANDVAELAAAISRLSVNAVVPNIVVSRRGAQIWRA</sequence>
<dbReference type="InterPro" id="IPR036291">
    <property type="entry name" value="NAD(P)-bd_dom_sf"/>
</dbReference>
<keyword evidence="2" id="KW-0560">Oxidoreductase</keyword>
<reference evidence="5 6" key="1">
    <citation type="submission" date="2020-08" db="EMBL/GenBank/DDBJ databases">
        <title>Sequencing the genomes of 1000 actinobacteria strains.</title>
        <authorList>
            <person name="Klenk H.-P."/>
        </authorList>
    </citation>
    <scope>NUCLEOTIDE SEQUENCE [LARGE SCALE GENOMIC DNA]</scope>
    <source>
        <strain evidence="5 6">DSM 45258</strain>
    </source>
</reference>
<evidence type="ECO:0000256" key="3">
    <source>
        <dbReference type="RuleBase" id="RU000363"/>
    </source>
</evidence>
<comment type="similarity">
    <text evidence="1 3">Belongs to the short-chain dehydrogenases/reductases (SDR) family.</text>
</comment>
<dbReference type="EMBL" id="JACHWS010000004">
    <property type="protein sequence ID" value="MBB3039436.1"/>
    <property type="molecule type" value="Genomic_DNA"/>
</dbReference>
<dbReference type="CDD" id="cd05233">
    <property type="entry name" value="SDR_c"/>
    <property type="match status" value="1"/>
</dbReference>
<dbReference type="Proteomes" id="UP000567922">
    <property type="component" value="Unassembled WGS sequence"/>
</dbReference>
<dbReference type="RefSeq" id="WP_221195236.1">
    <property type="nucleotide sequence ID" value="NZ_BDDI01000001.1"/>
</dbReference>
<evidence type="ECO:0000256" key="2">
    <source>
        <dbReference type="ARBA" id="ARBA00023002"/>
    </source>
</evidence>
<dbReference type="SUPFAM" id="SSF51735">
    <property type="entry name" value="NAD(P)-binding Rossmann-fold domains"/>
    <property type="match status" value="1"/>
</dbReference>
<proteinExistence type="inferred from homology"/>
<feature type="domain" description="Ketoreductase" evidence="4">
    <location>
        <begin position="4"/>
        <end position="202"/>
    </location>
</feature>
<dbReference type="AlphaFoldDB" id="A0A839RTA8"/>
<evidence type="ECO:0000313" key="6">
    <source>
        <dbReference type="Proteomes" id="UP000567922"/>
    </source>
</evidence>
<dbReference type="Pfam" id="PF00106">
    <property type="entry name" value="adh_short"/>
    <property type="match status" value="1"/>
</dbReference>
<dbReference type="Gene3D" id="3.40.50.720">
    <property type="entry name" value="NAD(P)-binding Rossmann-like Domain"/>
    <property type="match status" value="1"/>
</dbReference>
<evidence type="ECO:0000256" key="1">
    <source>
        <dbReference type="ARBA" id="ARBA00006484"/>
    </source>
</evidence>
<comment type="caution">
    <text evidence="5">The sequence shown here is derived from an EMBL/GenBank/DDBJ whole genome shotgun (WGS) entry which is preliminary data.</text>
</comment>
<dbReference type="SMART" id="SM00822">
    <property type="entry name" value="PKS_KR"/>
    <property type="match status" value="1"/>
</dbReference>
<protein>
    <submittedName>
        <fullName evidence="5">NAD(P)-dependent dehydrogenase (Short-subunit alcohol dehydrogenase family)</fullName>
    </submittedName>
</protein>
<evidence type="ECO:0000313" key="5">
    <source>
        <dbReference type="EMBL" id="MBB3039436.1"/>
    </source>
</evidence>
<dbReference type="PANTHER" id="PTHR43669">
    <property type="entry name" value="5-KETO-D-GLUCONATE 5-REDUCTASE"/>
    <property type="match status" value="1"/>
</dbReference>
<dbReference type="InterPro" id="IPR002347">
    <property type="entry name" value="SDR_fam"/>
</dbReference>
<dbReference type="GO" id="GO:0016491">
    <property type="term" value="F:oxidoreductase activity"/>
    <property type="evidence" value="ECO:0007669"/>
    <property type="project" value="UniProtKB-KW"/>
</dbReference>
<accession>A0A839RTA8</accession>
<keyword evidence="6" id="KW-1185">Reference proteome</keyword>
<dbReference type="PRINTS" id="PR00081">
    <property type="entry name" value="GDHRDH"/>
</dbReference>
<organism evidence="5 6">
    <name type="scientific">Hoyosella altamirensis</name>
    <dbReference type="NCBI Taxonomy" id="616997"/>
    <lineage>
        <taxon>Bacteria</taxon>
        <taxon>Bacillati</taxon>
        <taxon>Actinomycetota</taxon>
        <taxon>Actinomycetes</taxon>
        <taxon>Mycobacteriales</taxon>
        <taxon>Hoyosellaceae</taxon>
        <taxon>Hoyosella</taxon>
    </lineage>
</organism>
<dbReference type="PANTHER" id="PTHR43669:SF3">
    <property type="entry name" value="ALCOHOL DEHYDROGENASE, PUTATIVE (AFU_ORTHOLOGUE AFUA_3G03445)-RELATED"/>
    <property type="match status" value="1"/>
</dbReference>
<evidence type="ECO:0000259" key="4">
    <source>
        <dbReference type="SMART" id="SM00822"/>
    </source>
</evidence>
<dbReference type="PRINTS" id="PR00080">
    <property type="entry name" value="SDRFAMILY"/>
</dbReference>
<gene>
    <name evidence="5" type="ORF">FHU29_003924</name>
</gene>